<evidence type="ECO:0000313" key="17">
    <source>
        <dbReference type="Ensembl" id="ENSEASP00005007357.1"/>
    </source>
</evidence>
<evidence type="ECO:0000259" key="16">
    <source>
        <dbReference type="PROSITE" id="PS50850"/>
    </source>
</evidence>
<keyword evidence="7 15" id="KW-1133">Transmembrane helix</keyword>
<evidence type="ECO:0000256" key="14">
    <source>
        <dbReference type="SAM" id="MobiDB-lite"/>
    </source>
</evidence>
<dbReference type="GO" id="GO:0015293">
    <property type="term" value="F:symporter activity"/>
    <property type="evidence" value="ECO:0007669"/>
    <property type="project" value="UniProtKB-KW"/>
</dbReference>
<dbReference type="InterPro" id="IPR020846">
    <property type="entry name" value="MFS_dom"/>
</dbReference>
<evidence type="ECO:0000256" key="7">
    <source>
        <dbReference type="ARBA" id="ARBA00022989"/>
    </source>
</evidence>
<feature type="transmembrane region" description="Helical" evidence="15">
    <location>
        <begin position="397"/>
        <end position="419"/>
    </location>
</feature>
<dbReference type="Ensembl" id="ENSEAST00005008025.1">
    <property type="protein sequence ID" value="ENSEASP00005007357.1"/>
    <property type="gene ID" value="ENSEASG00005005269.1"/>
</dbReference>
<feature type="domain" description="Major facilitator superfamily (MFS) profile" evidence="16">
    <location>
        <begin position="45"/>
        <end position="489"/>
    </location>
</feature>
<dbReference type="InterPro" id="IPR050382">
    <property type="entry name" value="MFS_Na/Anion_cotransporter"/>
</dbReference>
<dbReference type="GO" id="GO:0019534">
    <property type="term" value="F:toxin transmembrane transporter activity"/>
    <property type="evidence" value="ECO:0007669"/>
    <property type="project" value="TreeGrafter"/>
</dbReference>
<dbReference type="AlphaFoldDB" id="A0A8C4L8N1"/>
<evidence type="ECO:0000256" key="4">
    <source>
        <dbReference type="ARBA" id="ARBA00022475"/>
    </source>
</evidence>
<feature type="transmembrane region" description="Helical" evidence="15">
    <location>
        <begin position="117"/>
        <end position="138"/>
    </location>
</feature>
<feature type="transmembrane region" description="Helical" evidence="15">
    <location>
        <begin position="339"/>
        <end position="361"/>
    </location>
</feature>
<feature type="transmembrane region" description="Helical" evidence="15">
    <location>
        <begin position="145"/>
        <end position="164"/>
    </location>
</feature>
<accession>A0A8C4L8N1</accession>
<reference evidence="17" key="1">
    <citation type="submission" date="2023-03" db="UniProtKB">
        <authorList>
            <consortium name="Ensembl"/>
        </authorList>
    </citation>
    <scope>IDENTIFICATION</scope>
</reference>
<dbReference type="GO" id="GO:0042910">
    <property type="term" value="F:xenobiotic transmembrane transporter activity"/>
    <property type="evidence" value="ECO:0007669"/>
    <property type="project" value="TreeGrafter"/>
</dbReference>
<name>A0A8C4L8N1_EQUAS</name>
<keyword evidence="11" id="KW-0325">Glycoprotein</keyword>
<keyword evidence="3" id="KW-0813">Transport</keyword>
<dbReference type="PROSITE" id="PS50850">
    <property type="entry name" value="MFS"/>
    <property type="match status" value="1"/>
</dbReference>
<feature type="transmembrane region" description="Helical" evidence="15">
    <location>
        <begin position="431"/>
        <end position="454"/>
    </location>
</feature>
<comment type="subcellular location">
    <subcellularLocation>
        <location evidence="1">Apical cell membrane</location>
        <topology evidence="1">Multi-pass membrane protein</topology>
    </subcellularLocation>
</comment>
<feature type="transmembrane region" description="Helical" evidence="15">
    <location>
        <begin position="466"/>
        <end position="484"/>
    </location>
</feature>
<evidence type="ECO:0000256" key="3">
    <source>
        <dbReference type="ARBA" id="ARBA00022448"/>
    </source>
</evidence>
<comment type="catalytic activity">
    <reaction evidence="13">
        <text>3 Na(+)(out) + phosphate(out) = 3 Na(+)(in) + phosphate(in)</text>
        <dbReference type="Rhea" id="RHEA:71255"/>
        <dbReference type="ChEBI" id="CHEBI:29101"/>
        <dbReference type="ChEBI" id="CHEBI:43474"/>
    </reaction>
</comment>
<evidence type="ECO:0000256" key="5">
    <source>
        <dbReference type="ARBA" id="ARBA00022692"/>
    </source>
</evidence>
<keyword evidence="6" id="KW-0769">Symport</keyword>
<dbReference type="Pfam" id="PF07690">
    <property type="entry name" value="MFS_1"/>
    <property type="match status" value="1"/>
</dbReference>
<gene>
    <name evidence="17" type="primary">SLC17A3</name>
</gene>
<dbReference type="InterPro" id="IPR011701">
    <property type="entry name" value="MFS"/>
</dbReference>
<feature type="transmembrane region" description="Helical" evidence="15">
    <location>
        <begin position="233"/>
        <end position="256"/>
    </location>
</feature>
<dbReference type="SUPFAM" id="SSF103473">
    <property type="entry name" value="MFS general substrate transporter"/>
    <property type="match status" value="1"/>
</dbReference>
<sequence>MTHNYYVVVSVGPSSSHGTLVLLLRVSQDCNQVVAPSLCSTRYGIAFLAHLCNFTIMAQNVIMNISMVTMVNSTGHQSQFNNSTEGPPVDSFGGPNNAPKSLPKAPVYDWSPQIQGIIFGSINYGMLLTLVPGGYLAGRVGTKRVLGFSLFGSSILSLFTPLAADLGLVFLIATRLLQGLTQGSVFGGQFALWERWGPPHERSRLCSFALSGMIMGAFTAILLGGVISQALGWPFVFYIFGGIGCVCCLLWFVLVYDDPVSHPWINVTEKEYIISSLAQQVSSSKQSLPIKAVVRSLPFWSICFCSFSHLWLINIFIVYTPTYISSVFHVNIRDNGFLSALPFIVAWVIGVLGGHLADFLLTKNFRIVTVRKIATVLGILPPSAFLVALPYLTSSYITTMTLLTLACGLSSLCQTGVYINALDIAPRYSSFLTGAARGFAQIAAVLAPTVSGFLLSQDSEFGWRNVFLLMFAINLLGLLIYLIFGEGDVQDWAKERKLTRL</sequence>
<keyword evidence="12" id="KW-0739">Sodium transport</keyword>
<dbReference type="GO" id="GO:0016324">
    <property type="term" value="C:apical plasma membrane"/>
    <property type="evidence" value="ECO:0007669"/>
    <property type="project" value="UniProtKB-SubCell"/>
</dbReference>
<dbReference type="GO" id="GO:0006814">
    <property type="term" value="P:sodium ion transport"/>
    <property type="evidence" value="ECO:0007669"/>
    <property type="project" value="UniProtKB-KW"/>
</dbReference>
<feature type="transmembrane region" description="Helical" evidence="15">
    <location>
        <begin position="373"/>
        <end position="391"/>
    </location>
</feature>
<evidence type="ECO:0000256" key="9">
    <source>
        <dbReference type="ARBA" id="ARBA00023065"/>
    </source>
</evidence>
<evidence type="ECO:0000256" key="2">
    <source>
        <dbReference type="ARBA" id="ARBA00008586"/>
    </source>
</evidence>
<dbReference type="FunFam" id="1.20.1250.20:FF:000060">
    <property type="entry name" value="Solute carrier family 17 member 3"/>
    <property type="match status" value="1"/>
</dbReference>
<evidence type="ECO:0000256" key="8">
    <source>
        <dbReference type="ARBA" id="ARBA00023053"/>
    </source>
</evidence>
<protein>
    <submittedName>
        <fullName evidence="17">Solute carrier family 17 member 3</fullName>
    </submittedName>
</protein>
<comment type="similarity">
    <text evidence="2">Belongs to the major facilitator superfamily. Sodium/anion cotransporter family.</text>
</comment>
<feature type="region of interest" description="Disordered" evidence="14">
    <location>
        <begin position="77"/>
        <end position="96"/>
    </location>
</feature>
<keyword evidence="5 15" id="KW-0812">Transmembrane</keyword>
<keyword evidence="8" id="KW-0915">Sodium</keyword>
<organism evidence="17">
    <name type="scientific">Equus asinus asinus</name>
    <dbReference type="NCBI Taxonomy" id="83772"/>
    <lineage>
        <taxon>Eukaryota</taxon>
        <taxon>Metazoa</taxon>
        <taxon>Chordata</taxon>
        <taxon>Craniata</taxon>
        <taxon>Vertebrata</taxon>
        <taxon>Euteleostomi</taxon>
        <taxon>Mammalia</taxon>
        <taxon>Eutheria</taxon>
        <taxon>Laurasiatheria</taxon>
        <taxon>Perissodactyla</taxon>
        <taxon>Equidae</taxon>
        <taxon>Equus</taxon>
    </lineage>
</organism>
<keyword evidence="10 15" id="KW-0472">Membrane</keyword>
<evidence type="ECO:0000256" key="13">
    <source>
        <dbReference type="ARBA" id="ARBA00035839"/>
    </source>
</evidence>
<evidence type="ECO:0000256" key="12">
    <source>
        <dbReference type="ARBA" id="ARBA00023201"/>
    </source>
</evidence>
<keyword evidence="4" id="KW-1003">Cell membrane</keyword>
<evidence type="ECO:0000256" key="6">
    <source>
        <dbReference type="ARBA" id="ARBA00022847"/>
    </source>
</evidence>
<keyword evidence="9" id="KW-0406">Ion transport</keyword>
<evidence type="ECO:0000256" key="11">
    <source>
        <dbReference type="ARBA" id="ARBA00023180"/>
    </source>
</evidence>
<dbReference type="CDD" id="cd17318">
    <property type="entry name" value="MFS_SLC17"/>
    <property type="match status" value="1"/>
</dbReference>
<evidence type="ECO:0000256" key="1">
    <source>
        <dbReference type="ARBA" id="ARBA00004424"/>
    </source>
</evidence>
<feature type="transmembrane region" description="Helical" evidence="15">
    <location>
        <begin position="205"/>
        <end position="227"/>
    </location>
</feature>
<dbReference type="Gene3D" id="1.20.1250.20">
    <property type="entry name" value="MFS general substrate transporter like domains"/>
    <property type="match status" value="2"/>
</dbReference>
<dbReference type="PANTHER" id="PTHR11662">
    <property type="entry name" value="SOLUTE CARRIER FAMILY 17"/>
    <property type="match status" value="1"/>
</dbReference>
<evidence type="ECO:0000256" key="10">
    <source>
        <dbReference type="ARBA" id="ARBA00023136"/>
    </source>
</evidence>
<dbReference type="InterPro" id="IPR036259">
    <property type="entry name" value="MFS_trans_sf"/>
</dbReference>
<dbReference type="FunFam" id="1.20.1250.20:FF:000003">
    <property type="entry name" value="Solute carrier family 17 member 3"/>
    <property type="match status" value="1"/>
</dbReference>
<proteinExistence type="inferred from homology"/>
<feature type="transmembrane region" description="Helical" evidence="15">
    <location>
        <begin position="297"/>
        <end position="319"/>
    </location>
</feature>
<evidence type="ECO:0000256" key="15">
    <source>
        <dbReference type="SAM" id="Phobius"/>
    </source>
</evidence>
<dbReference type="PANTHER" id="PTHR11662:SF134">
    <property type="entry name" value="SODIUM-DEPENDENT PHOSPHATE TRANSPORT PROTEIN 4"/>
    <property type="match status" value="1"/>
</dbReference>
<dbReference type="GO" id="GO:0015562">
    <property type="term" value="F:efflux transmembrane transporter activity"/>
    <property type="evidence" value="ECO:0007669"/>
    <property type="project" value="TreeGrafter"/>
</dbReference>
<dbReference type="GO" id="GO:0015143">
    <property type="term" value="F:urate transmembrane transporter activity"/>
    <property type="evidence" value="ECO:0007669"/>
    <property type="project" value="TreeGrafter"/>
</dbReference>
<dbReference type="GO" id="GO:0008308">
    <property type="term" value="F:voltage-gated monoatomic anion channel activity"/>
    <property type="evidence" value="ECO:0007669"/>
    <property type="project" value="TreeGrafter"/>
</dbReference>